<keyword evidence="1" id="KW-0472">Membrane</keyword>
<organism evidence="2 3">
    <name type="scientific">Anisodus acutangulus</name>
    <dbReference type="NCBI Taxonomy" id="402998"/>
    <lineage>
        <taxon>Eukaryota</taxon>
        <taxon>Viridiplantae</taxon>
        <taxon>Streptophyta</taxon>
        <taxon>Embryophyta</taxon>
        <taxon>Tracheophyta</taxon>
        <taxon>Spermatophyta</taxon>
        <taxon>Magnoliopsida</taxon>
        <taxon>eudicotyledons</taxon>
        <taxon>Gunneridae</taxon>
        <taxon>Pentapetalae</taxon>
        <taxon>asterids</taxon>
        <taxon>lamiids</taxon>
        <taxon>Solanales</taxon>
        <taxon>Solanaceae</taxon>
        <taxon>Solanoideae</taxon>
        <taxon>Hyoscyameae</taxon>
        <taxon>Anisodus</taxon>
    </lineage>
</organism>
<proteinExistence type="predicted"/>
<evidence type="ECO:0000256" key="1">
    <source>
        <dbReference type="SAM" id="Phobius"/>
    </source>
</evidence>
<accession>A0A9Q1LZG3</accession>
<feature type="transmembrane region" description="Helical" evidence="1">
    <location>
        <begin position="45"/>
        <end position="64"/>
    </location>
</feature>
<gene>
    <name evidence="2" type="ORF">K7X08_021232</name>
</gene>
<name>A0A9Q1LZG3_9SOLA</name>
<reference evidence="3" key="1">
    <citation type="journal article" date="2023" name="Proc. Natl. Acad. Sci. U.S.A.">
        <title>Genomic and structural basis for evolution of tropane alkaloid biosynthesis.</title>
        <authorList>
            <person name="Wanga Y.-J."/>
            <person name="Taina T."/>
            <person name="Yua J.-Y."/>
            <person name="Lia J."/>
            <person name="Xua B."/>
            <person name="Chenc J."/>
            <person name="D'Auriad J.C."/>
            <person name="Huanga J.-P."/>
            <person name="Huanga S.-X."/>
        </authorList>
    </citation>
    <scope>NUCLEOTIDE SEQUENCE [LARGE SCALE GENOMIC DNA]</scope>
    <source>
        <strain evidence="3">cv. KIB-2019</strain>
    </source>
</reference>
<evidence type="ECO:0000313" key="3">
    <source>
        <dbReference type="Proteomes" id="UP001152561"/>
    </source>
</evidence>
<dbReference type="EMBL" id="JAJAGQ010000012">
    <property type="protein sequence ID" value="KAJ8547996.1"/>
    <property type="molecule type" value="Genomic_DNA"/>
</dbReference>
<sequence length="71" mass="8014">MENQTFSTWLPGMYSIVPPKISSQFSPKTYTEKKKRETYTKNSQILSVGLSLFPLFVLNSLAILKSPINSS</sequence>
<keyword evidence="1" id="KW-0812">Transmembrane</keyword>
<keyword evidence="1" id="KW-1133">Transmembrane helix</keyword>
<keyword evidence="3" id="KW-1185">Reference proteome</keyword>
<evidence type="ECO:0000313" key="2">
    <source>
        <dbReference type="EMBL" id="KAJ8547996.1"/>
    </source>
</evidence>
<dbReference type="Proteomes" id="UP001152561">
    <property type="component" value="Unassembled WGS sequence"/>
</dbReference>
<dbReference type="AlphaFoldDB" id="A0A9Q1LZG3"/>
<comment type="caution">
    <text evidence="2">The sequence shown here is derived from an EMBL/GenBank/DDBJ whole genome shotgun (WGS) entry which is preliminary data.</text>
</comment>
<protein>
    <submittedName>
        <fullName evidence="2">Uncharacterized protein</fullName>
    </submittedName>
</protein>